<reference evidence="3" key="1">
    <citation type="journal article" date="2019" name="Int. J. Syst. Evol. Microbiol.">
        <title>The Global Catalogue of Microorganisms (GCM) 10K type strain sequencing project: providing services to taxonomists for standard genome sequencing and annotation.</title>
        <authorList>
            <consortium name="The Broad Institute Genomics Platform"/>
            <consortium name="The Broad Institute Genome Sequencing Center for Infectious Disease"/>
            <person name="Wu L."/>
            <person name="Ma J."/>
        </authorList>
    </citation>
    <scope>NUCLEOTIDE SEQUENCE [LARGE SCALE GENOMIC DNA]</scope>
    <source>
        <strain evidence="3">JCM 19015</strain>
    </source>
</reference>
<dbReference type="Proteomes" id="UP001500121">
    <property type="component" value="Unassembled WGS sequence"/>
</dbReference>
<dbReference type="Pfam" id="PF10263">
    <property type="entry name" value="SprT-like"/>
    <property type="match status" value="1"/>
</dbReference>
<feature type="domain" description="SprT-like" evidence="1">
    <location>
        <begin position="2"/>
        <end position="140"/>
    </location>
</feature>
<sequence>MLAADVTRLAEALLSAHLPGRGWSFGFDRAVRRAGACHHGERRITVSRHLAERAEEDEVRQVLLHEVAHALAGHRAAHGPRWRATAARIGYTGSRLHDGPVAEERATWVGSCPAGHEHRRFRRPTREVSCGLCSHRFSRAALITWRRTAALPN</sequence>
<organism evidence="2 3">
    <name type="scientific">Amnibacterium soli</name>
    <dbReference type="NCBI Taxonomy" id="1282736"/>
    <lineage>
        <taxon>Bacteria</taxon>
        <taxon>Bacillati</taxon>
        <taxon>Actinomycetota</taxon>
        <taxon>Actinomycetes</taxon>
        <taxon>Micrococcales</taxon>
        <taxon>Microbacteriaceae</taxon>
        <taxon>Amnibacterium</taxon>
    </lineage>
</organism>
<accession>A0ABP8Z892</accession>
<dbReference type="EMBL" id="BAABLP010000004">
    <property type="protein sequence ID" value="GAA4749258.1"/>
    <property type="molecule type" value="Genomic_DNA"/>
</dbReference>
<proteinExistence type="predicted"/>
<dbReference type="SMART" id="SM00731">
    <property type="entry name" value="SprT"/>
    <property type="match status" value="1"/>
</dbReference>
<gene>
    <name evidence="2" type="ORF">GCM10025783_21900</name>
</gene>
<dbReference type="InterPro" id="IPR006640">
    <property type="entry name" value="SprT-like_domain"/>
</dbReference>
<evidence type="ECO:0000259" key="1">
    <source>
        <dbReference type="SMART" id="SM00731"/>
    </source>
</evidence>
<dbReference type="Gene3D" id="3.30.2010.10">
    <property type="entry name" value="Metalloproteases ('zincins'), catalytic domain"/>
    <property type="match status" value="1"/>
</dbReference>
<name>A0ABP8Z892_9MICO</name>
<comment type="caution">
    <text evidence="2">The sequence shown here is derived from an EMBL/GenBank/DDBJ whole genome shotgun (WGS) entry which is preliminary data.</text>
</comment>
<evidence type="ECO:0000313" key="2">
    <source>
        <dbReference type="EMBL" id="GAA4749258.1"/>
    </source>
</evidence>
<evidence type="ECO:0000313" key="3">
    <source>
        <dbReference type="Proteomes" id="UP001500121"/>
    </source>
</evidence>
<dbReference type="RefSeq" id="WP_345481224.1">
    <property type="nucleotide sequence ID" value="NZ_BAABLP010000004.1"/>
</dbReference>
<keyword evidence="3" id="KW-1185">Reference proteome</keyword>
<protein>
    <recommendedName>
        <fullName evidence="1">SprT-like domain-containing protein</fullName>
    </recommendedName>
</protein>